<evidence type="ECO:0000256" key="1">
    <source>
        <dbReference type="SAM" id="MobiDB-lite"/>
    </source>
</evidence>
<dbReference type="Proteomes" id="UP000265520">
    <property type="component" value="Unassembled WGS sequence"/>
</dbReference>
<accession>A0A392VDE0</accession>
<proteinExistence type="predicted"/>
<evidence type="ECO:0000313" key="3">
    <source>
        <dbReference type="Proteomes" id="UP000265520"/>
    </source>
</evidence>
<name>A0A392VDE0_9FABA</name>
<evidence type="ECO:0000313" key="2">
    <source>
        <dbReference type="EMBL" id="MCI84825.1"/>
    </source>
</evidence>
<dbReference type="EMBL" id="LXQA011100148">
    <property type="protein sequence ID" value="MCI84825.1"/>
    <property type="molecule type" value="Genomic_DNA"/>
</dbReference>
<organism evidence="2 3">
    <name type="scientific">Trifolium medium</name>
    <dbReference type="NCBI Taxonomy" id="97028"/>
    <lineage>
        <taxon>Eukaryota</taxon>
        <taxon>Viridiplantae</taxon>
        <taxon>Streptophyta</taxon>
        <taxon>Embryophyta</taxon>
        <taxon>Tracheophyta</taxon>
        <taxon>Spermatophyta</taxon>
        <taxon>Magnoliopsida</taxon>
        <taxon>eudicotyledons</taxon>
        <taxon>Gunneridae</taxon>
        <taxon>Pentapetalae</taxon>
        <taxon>rosids</taxon>
        <taxon>fabids</taxon>
        <taxon>Fabales</taxon>
        <taxon>Fabaceae</taxon>
        <taxon>Papilionoideae</taxon>
        <taxon>50 kb inversion clade</taxon>
        <taxon>NPAAA clade</taxon>
        <taxon>Hologalegina</taxon>
        <taxon>IRL clade</taxon>
        <taxon>Trifolieae</taxon>
        <taxon>Trifolium</taxon>
    </lineage>
</organism>
<sequence>TKAIELRNRRVDGVAKPKEVTKSKTSEERENPQKQQVKGTRMWKKNQQLTTAPKQYHLHHQGT</sequence>
<feature type="non-terminal residue" evidence="2">
    <location>
        <position position="1"/>
    </location>
</feature>
<reference evidence="2 3" key="1">
    <citation type="journal article" date="2018" name="Front. Plant Sci.">
        <title>Red Clover (Trifolium pratense) and Zigzag Clover (T. medium) - A Picture of Genomic Similarities and Differences.</title>
        <authorList>
            <person name="Dluhosova J."/>
            <person name="Istvanek J."/>
            <person name="Nedelnik J."/>
            <person name="Repkova J."/>
        </authorList>
    </citation>
    <scope>NUCLEOTIDE SEQUENCE [LARGE SCALE GENOMIC DNA]</scope>
    <source>
        <strain evidence="3">cv. 10/8</strain>
        <tissue evidence="2">Leaf</tissue>
    </source>
</reference>
<feature type="compositionally biased region" description="Basic and acidic residues" evidence="1">
    <location>
        <begin position="1"/>
        <end position="32"/>
    </location>
</feature>
<keyword evidence="3" id="KW-1185">Reference proteome</keyword>
<protein>
    <submittedName>
        <fullName evidence="2">Uncharacterized protein</fullName>
    </submittedName>
</protein>
<dbReference type="AlphaFoldDB" id="A0A392VDE0"/>
<feature type="region of interest" description="Disordered" evidence="1">
    <location>
        <begin position="1"/>
        <end position="63"/>
    </location>
</feature>
<comment type="caution">
    <text evidence="2">The sequence shown here is derived from an EMBL/GenBank/DDBJ whole genome shotgun (WGS) entry which is preliminary data.</text>
</comment>